<evidence type="ECO:0000259" key="1">
    <source>
        <dbReference type="PROSITE" id="PS50181"/>
    </source>
</evidence>
<feature type="domain" description="F-box" evidence="1">
    <location>
        <begin position="41"/>
        <end position="78"/>
    </location>
</feature>
<dbReference type="EMBL" id="KQ965736">
    <property type="protein sequence ID" value="KXS20028.1"/>
    <property type="molecule type" value="Genomic_DNA"/>
</dbReference>
<dbReference type="InterPro" id="IPR001810">
    <property type="entry name" value="F-box_dom"/>
</dbReference>
<dbReference type="SUPFAM" id="SSF81383">
    <property type="entry name" value="F-box domain"/>
    <property type="match status" value="1"/>
</dbReference>
<evidence type="ECO:0000313" key="2">
    <source>
        <dbReference type="EMBL" id="KXS20028.1"/>
    </source>
</evidence>
<dbReference type="PROSITE" id="PS50181">
    <property type="entry name" value="FBOX"/>
    <property type="match status" value="1"/>
</dbReference>
<dbReference type="InterPro" id="IPR036047">
    <property type="entry name" value="F-box-like_dom_sf"/>
</dbReference>
<sequence>MTSILRKLGFSIGQLDSANLKVRFDAHVPPTTAKNQPLQKSPAMHALPDELLIAIFRHVSPADLVSSVPLVCRRWSHVRATLFDASGRIPVELDVFLLPRLSDRHRRGNVIEASEEWSWRKNFYGHLKPISIGKKTTETPFAVGLIQLETPVDAFQTPQELLDAASYVLAPSAPGWSSLLRRMSNASANAAPLFLRRMSQPPPVSTLFLPVLRAVTFRSSVWGSAYPEQVLRELSTTMSAIGPPGLTIWNTDNWANLWWRSQCEQKVRDGITTLSMDLFFRDGHLDPPIAEITCAHQRLQSLQIWIPSNPTSGPSIFPSQRVVLSENLTSLDIVGAGIGHFAPKDYHPFIDAALGLFPHLKTLGSFCLLETDLWEQLSSCDDNSATYDTVRSLIFLADHVVEAHRSGAMLTSESISQCLSVVLRTFPKAEELRFRFEGWDIILDAEEGVLATTASFWISALDHAPAVRKVTFEGVGTGDFWIRMKEFREGVLTSFVDAVRKGCANRQMQVVQGDVWREPLVAE</sequence>
<evidence type="ECO:0000313" key="3">
    <source>
        <dbReference type="Proteomes" id="UP000070544"/>
    </source>
</evidence>
<organism evidence="2 3">
    <name type="scientific">Gonapodya prolifera (strain JEL478)</name>
    <name type="common">Monoblepharis prolifera</name>
    <dbReference type="NCBI Taxonomy" id="1344416"/>
    <lineage>
        <taxon>Eukaryota</taxon>
        <taxon>Fungi</taxon>
        <taxon>Fungi incertae sedis</taxon>
        <taxon>Chytridiomycota</taxon>
        <taxon>Chytridiomycota incertae sedis</taxon>
        <taxon>Monoblepharidomycetes</taxon>
        <taxon>Monoblepharidales</taxon>
        <taxon>Gonapodyaceae</taxon>
        <taxon>Gonapodya</taxon>
    </lineage>
</organism>
<proteinExistence type="predicted"/>
<gene>
    <name evidence="2" type="ORF">M427DRAFT_41405</name>
</gene>
<reference evidence="2 3" key="1">
    <citation type="journal article" date="2015" name="Genome Biol. Evol.">
        <title>Phylogenomic analyses indicate that early fungi evolved digesting cell walls of algal ancestors of land plants.</title>
        <authorList>
            <person name="Chang Y."/>
            <person name="Wang S."/>
            <person name="Sekimoto S."/>
            <person name="Aerts A.L."/>
            <person name="Choi C."/>
            <person name="Clum A."/>
            <person name="LaButti K.M."/>
            <person name="Lindquist E.A."/>
            <person name="Yee Ngan C."/>
            <person name="Ohm R.A."/>
            <person name="Salamov A.A."/>
            <person name="Grigoriev I.V."/>
            <person name="Spatafora J.W."/>
            <person name="Berbee M.L."/>
        </authorList>
    </citation>
    <scope>NUCLEOTIDE SEQUENCE [LARGE SCALE GENOMIC DNA]</scope>
    <source>
        <strain evidence="2 3">JEL478</strain>
    </source>
</reference>
<dbReference type="OrthoDB" id="10257471at2759"/>
<dbReference type="Gene3D" id="1.20.1280.50">
    <property type="match status" value="1"/>
</dbReference>
<keyword evidence="3" id="KW-1185">Reference proteome</keyword>
<dbReference type="AlphaFoldDB" id="A0A139ATH3"/>
<dbReference type="Pfam" id="PF12937">
    <property type="entry name" value="F-box-like"/>
    <property type="match status" value="1"/>
</dbReference>
<accession>A0A139ATH3</accession>
<name>A0A139ATH3_GONPJ</name>
<dbReference type="Proteomes" id="UP000070544">
    <property type="component" value="Unassembled WGS sequence"/>
</dbReference>
<protein>
    <recommendedName>
        <fullName evidence="1">F-box domain-containing protein</fullName>
    </recommendedName>
</protein>